<dbReference type="Proteomes" id="UP001596203">
    <property type="component" value="Unassembled WGS sequence"/>
</dbReference>
<dbReference type="InterPro" id="IPR025412">
    <property type="entry name" value="DUF4304"/>
</dbReference>
<evidence type="ECO:0000313" key="2">
    <source>
        <dbReference type="EMBL" id="MFC6018144.1"/>
    </source>
</evidence>
<organism evidence="2 3">
    <name type="scientific">Plantactinospora solaniradicis</name>
    <dbReference type="NCBI Taxonomy" id="1723736"/>
    <lineage>
        <taxon>Bacteria</taxon>
        <taxon>Bacillati</taxon>
        <taxon>Actinomycetota</taxon>
        <taxon>Actinomycetes</taxon>
        <taxon>Micromonosporales</taxon>
        <taxon>Micromonosporaceae</taxon>
        <taxon>Plantactinospora</taxon>
    </lineage>
</organism>
<name>A0ABW1KB00_9ACTN</name>
<gene>
    <name evidence="2" type="ORF">ACFP2T_18285</name>
</gene>
<feature type="region of interest" description="Disordered" evidence="1">
    <location>
        <begin position="207"/>
        <end position="231"/>
    </location>
</feature>
<dbReference type="Pfam" id="PF14137">
    <property type="entry name" value="DUF4304"/>
    <property type="match status" value="1"/>
</dbReference>
<dbReference type="RefSeq" id="WP_377423225.1">
    <property type="nucleotide sequence ID" value="NZ_JBHSPR010000013.1"/>
</dbReference>
<keyword evidence="3" id="KW-1185">Reference proteome</keyword>
<reference evidence="3" key="1">
    <citation type="journal article" date="2019" name="Int. J. Syst. Evol. Microbiol.">
        <title>The Global Catalogue of Microorganisms (GCM) 10K type strain sequencing project: providing services to taxonomists for standard genome sequencing and annotation.</title>
        <authorList>
            <consortium name="The Broad Institute Genomics Platform"/>
            <consortium name="The Broad Institute Genome Sequencing Center for Infectious Disease"/>
            <person name="Wu L."/>
            <person name="Ma J."/>
        </authorList>
    </citation>
    <scope>NUCLEOTIDE SEQUENCE [LARGE SCALE GENOMIC DNA]</scope>
    <source>
        <strain evidence="3">ZS-35-S2</strain>
    </source>
</reference>
<sequence length="325" mass="36108">MTSVRSLFGTFVEGLAEQLAGYGFERARGARVFRRFSRDGDVFVVELQSSAYSTRTEKAFYINVALVLAPHWQSRRRRLGLPGSELPRSLHGIWSHRIGFTTLSGGDQWRITDRATLAKVSEHVRRRVDEALPELLQMLDRDTLFVDAAELFRGGAWRVRAWLLAEKGPSEELERLLSAGEPAAVRMIRDYVANSYEPAPGELLRARPRSHHESGSRGVHSQGAPDAERAVQGRVAEDNIVQLLRRISGYVGYAYDDLDEAALTGALDDTSDESADAWFRYPLMGMPPLTVQLARSPGGTAVSVRVEGAMAQILATRMETLLDLL</sequence>
<comment type="caution">
    <text evidence="2">The sequence shown here is derived from an EMBL/GenBank/DDBJ whole genome shotgun (WGS) entry which is preliminary data.</text>
</comment>
<evidence type="ECO:0000256" key="1">
    <source>
        <dbReference type="SAM" id="MobiDB-lite"/>
    </source>
</evidence>
<accession>A0ABW1KB00</accession>
<dbReference type="EMBL" id="JBHSPR010000013">
    <property type="protein sequence ID" value="MFC6018144.1"/>
    <property type="molecule type" value="Genomic_DNA"/>
</dbReference>
<evidence type="ECO:0000313" key="3">
    <source>
        <dbReference type="Proteomes" id="UP001596203"/>
    </source>
</evidence>
<proteinExistence type="predicted"/>
<protein>
    <submittedName>
        <fullName evidence="2">DUF4304 domain-containing protein</fullName>
    </submittedName>
</protein>